<evidence type="ECO:0000313" key="2">
    <source>
        <dbReference type="Proteomes" id="UP000005443"/>
    </source>
</evidence>
<reference evidence="1 2" key="1">
    <citation type="journal article" date="2012" name="J. Bacteriol.">
        <title>Complete genome sequence of Rickettsia slovaca, the agent of tick-borne lymphadenitis.</title>
        <authorList>
            <person name="Fournier P.E."/>
            <person name="El Karkouri K."/>
            <person name="Robert C."/>
            <person name="Medigue C."/>
            <person name="Raoult D."/>
        </authorList>
    </citation>
    <scope>NUCLEOTIDE SEQUENCE [LARGE SCALE GENOMIC DNA]</scope>
    <source>
        <strain evidence="1 2">13-B</strain>
    </source>
</reference>
<sequence length="38" mass="4427">MKIFAEIAVPISKKSYNLQQKKLNYRLKFITDSLLVAN</sequence>
<protein>
    <submittedName>
        <fullName evidence="1">Uncharacterized protein</fullName>
    </submittedName>
</protein>
<dbReference type="EMBL" id="CP002428">
    <property type="protein sequence ID" value="AEV92207.1"/>
    <property type="molecule type" value="Genomic_DNA"/>
</dbReference>
<gene>
    <name evidence="1" type="ordered locus">Rsl_684</name>
</gene>
<proteinExistence type="predicted"/>
<organism evidence="1 2">
    <name type="scientific">Rickettsia slovaca (strain 13-B)</name>
    <dbReference type="NCBI Taxonomy" id="941638"/>
    <lineage>
        <taxon>Bacteria</taxon>
        <taxon>Pseudomonadati</taxon>
        <taxon>Pseudomonadota</taxon>
        <taxon>Alphaproteobacteria</taxon>
        <taxon>Rickettsiales</taxon>
        <taxon>Rickettsiaceae</taxon>
        <taxon>Rickettsieae</taxon>
        <taxon>Rickettsia</taxon>
        <taxon>spotted fever group</taxon>
    </lineage>
</organism>
<accession>A0ABM5MPM7</accession>
<keyword evidence="2" id="KW-1185">Reference proteome</keyword>
<name>A0ABM5MPM7_RICS1</name>
<evidence type="ECO:0000313" key="1">
    <source>
        <dbReference type="EMBL" id="AEV92207.1"/>
    </source>
</evidence>
<dbReference type="Proteomes" id="UP000005443">
    <property type="component" value="Chromosome"/>
</dbReference>